<dbReference type="EMBL" id="FTLW01000001">
    <property type="protein sequence ID" value="SIP86500.1"/>
    <property type="molecule type" value="Genomic_DNA"/>
</dbReference>
<dbReference type="Proteomes" id="UP000241788">
    <property type="component" value="Unassembled WGS sequence"/>
</dbReference>
<dbReference type="PIRSF" id="PIRSF037290">
    <property type="entry name" value="UCP037290"/>
    <property type="match status" value="1"/>
</dbReference>
<evidence type="ECO:0000313" key="3">
    <source>
        <dbReference type="Proteomes" id="UP000241788"/>
    </source>
</evidence>
<protein>
    <recommendedName>
        <fullName evidence="4">Cell division inhibitor SulA</fullName>
    </recommendedName>
</protein>
<dbReference type="InterPro" id="IPR047610">
    <property type="entry name" value="ImuA_translesion"/>
</dbReference>
<evidence type="ECO:0000313" key="2">
    <source>
        <dbReference type="EMBL" id="SIP86500.1"/>
    </source>
</evidence>
<organism evidence="2 3">
    <name type="scientific">Solilutibacter tolerans</name>
    <dbReference type="NCBI Taxonomy" id="1604334"/>
    <lineage>
        <taxon>Bacteria</taxon>
        <taxon>Pseudomonadati</taxon>
        <taxon>Pseudomonadota</taxon>
        <taxon>Gammaproteobacteria</taxon>
        <taxon>Lysobacterales</taxon>
        <taxon>Lysobacteraceae</taxon>
        <taxon>Solilutibacter</taxon>
    </lineage>
</organism>
<dbReference type="InterPro" id="IPR050356">
    <property type="entry name" value="SulA_CellDiv_inhibitor"/>
</dbReference>
<dbReference type="NCBIfam" id="NF033429">
    <property type="entry name" value="ImuA_translesion"/>
    <property type="match status" value="1"/>
</dbReference>
<dbReference type="PANTHER" id="PTHR35369">
    <property type="entry name" value="BLR3025 PROTEIN-RELATED"/>
    <property type="match status" value="1"/>
</dbReference>
<dbReference type="AlphaFoldDB" id="A0A1N6N329"/>
<dbReference type="OrthoDB" id="9811176at2"/>
<dbReference type="GO" id="GO:0006281">
    <property type="term" value="P:DNA repair"/>
    <property type="evidence" value="ECO:0007669"/>
    <property type="project" value="TreeGrafter"/>
</dbReference>
<dbReference type="InterPro" id="IPR017166">
    <property type="entry name" value="UCP037290"/>
</dbReference>
<keyword evidence="1" id="KW-0227">DNA damage</keyword>
<dbReference type="InterPro" id="IPR027417">
    <property type="entry name" value="P-loop_NTPase"/>
</dbReference>
<accession>A0A1N6N329</accession>
<sequence length="208" mass="22043">MAAVVALADILEAQSVWRGPARAPSAPALHPTGFAELDARLPTGGWPAASLSEILIPGDGVGELSLLLPTLARLTQAGERVAVVAPPYRLHAPGWHNAGVALDRVEVIEASTPKDALWATEQCLRSAACAAVLSWPIKADDRALRRLQVAAETGQALGLAFRDAREARNPSPAALRLQIDAHARELRVLKCRGGLAPPNPIAFDLPWH</sequence>
<dbReference type="RefSeq" id="WP_076584485.1">
    <property type="nucleotide sequence ID" value="NZ_FTLW01000001.1"/>
</dbReference>
<dbReference type="SUPFAM" id="SSF52540">
    <property type="entry name" value="P-loop containing nucleoside triphosphate hydrolases"/>
    <property type="match status" value="1"/>
</dbReference>
<gene>
    <name evidence="2" type="ORF">SAMN05421546_0046</name>
</gene>
<evidence type="ECO:0000256" key="1">
    <source>
        <dbReference type="ARBA" id="ARBA00022763"/>
    </source>
</evidence>
<reference evidence="3" key="1">
    <citation type="submission" date="2017-01" db="EMBL/GenBank/DDBJ databases">
        <authorList>
            <person name="Varghese N."/>
            <person name="Submissions S."/>
        </authorList>
    </citation>
    <scope>NUCLEOTIDE SEQUENCE [LARGE SCALE GENOMIC DNA]</scope>
    <source>
        <strain evidence="3">UM1</strain>
    </source>
</reference>
<evidence type="ECO:0008006" key="4">
    <source>
        <dbReference type="Google" id="ProtNLM"/>
    </source>
</evidence>
<keyword evidence="3" id="KW-1185">Reference proteome</keyword>
<dbReference type="PANTHER" id="PTHR35369:SF3">
    <property type="entry name" value="TRANSLESION DNA SYNTHESIS-ASSOCIATED PROTEIN IMUA"/>
    <property type="match status" value="1"/>
</dbReference>
<proteinExistence type="predicted"/>
<dbReference type="STRING" id="1604334.SAMN05421546_0046"/>
<name>A0A1N6N329_9GAMM</name>
<dbReference type="Gene3D" id="3.40.50.300">
    <property type="entry name" value="P-loop containing nucleotide triphosphate hydrolases"/>
    <property type="match status" value="1"/>
</dbReference>